<dbReference type="EMBL" id="CP036557">
    <property type="protein sequence ID" value="QBK62370.1"/>
    <property type="molecule type" value="Genomic_DNA"/>
</dbReference>
<dbReference type="Gene3D" id="1.10.3210.10">
    <property type="entry name" value="Hypothetical protein af1432"/>
    <property type="match status" value="1"/>
</dbReference>
<keyword evidence="3" id="KW-1185">Reference proteome</keyword>
<evidence type="ECO:0000313" key="4">
    <source>
        <dbReference type="Proteomes" id="UP000291995"/>
    </source>
</evidence>
<reference evidence="4" key="1">
    <citation type="submission" date="2019-03" db="EMBL/GenBank/DDBJ databases">
        <title>Whole genome sequencing of Borrelia miyamotoi strains isolated at the Russian territory.</title>
        <authorList>
            <person name="Kuleshov K.V."/>
            <person name="Platonov A.E."/>
            <person name="Goptar I.A."/>
            <person name="Shipulin G.A."/>
            <person name="Markelov M.L."/>
            <person name="Koetsveld J."/>
            <person name="Kolyasnikova N.M."/>
            <person name="Sarksyan D.S."/>
            <person name="Toporkova M.G."/>
            <person name="Hovius J.W."/>
        </authorList>
    </citation>
    <scope>NUCLEOTIDE SEQUENCE [LARGE SCALE GENOMIC DNA]</scope>
    <source>
        <strain evidence="1 3">Yekat-1</strain>
        <strain evidence="4">Yekat-76</strain>
    </source>
</reference>
<proteinExistence type="predicted"/>
<name>A0AAP8YWX3_9SPIR</name>
<sequence length="514" mass="60015">MILKETKKVEDLTENDIIFSNIGNLAKLSTRINEKIIKVLNKGNVSCVPVINNYNNIPYEKLINIVNDELLNNEINFLKEDLAEVLKDIYKPFSEKDKIFTIAGTKTIINLNILMEKEPDPIYHKAIIEGSSNILPKHKIISIQKILSKIYNYFDCQKIRNKDNLNSTRTIKKLYLYSIRRDYEFFRGQVKTEGDSVLLHAIDTTIYFLITIAQLNKERARKNAPRLTSKFFIDKSELTEFTEFFYDNDTILQAALGVLLHPIGLMHTTILQELREKISLKNEYIREKYVSKIEILEQSVNVSKNLFRMREDISAITKMMINGQKNYLNIKNDSKTTIKKFTHELTRIFCIIDVYDEMVNPIIIKEPVNPLEAIKFLTENSDKYHWKKDKPEEYLKNKKFDVEMLKNFLKVLAPFDYGDILDVYTKNCNELLFKAVVLEYTIGILPILSIIKQKDKFYKIGDILMNIEAKEIIIKKQNGTITKNPLKNADKIELRHNISELKSNEFKLLTSSQE</sequence>
<dbReference type="Proteomes" id="UP000230633">
    <property type="component" value="Chromosome"/>
</dbReference>
<evidence type="ECO:0000313" key="1">
    <source>
        <dbReference type="EMBL" id="ATQ16392.1"/>
    </source>
</evidence>
<dbReference type="GeneID" id="75117914"/>
<reference evidence="2" key="2">
    <citation type="submission" date="2022-12" db="EMBL/GenBank/DDBJ databases">
        <title>Whole genome sequencing of Borrelia miyamotoi strains isolated at the Russian territory.</title>
        <authorList>
            <person name="Kuleshov K.V."/>
            <person name="Platonov A.E."/>
            <person name="Goptar I.A."/>
            <person name="Shipulin G.A."/>
            <person name="Markelov M.L."/>
            <person name="Koetsveld J."/>
            <person name="Kolyasnikova N.M."/>
            <person name="Sarksyan D.S."/>
            <person name="Toporkova M.G."/>
            <person name="Hovius J.W."/>
        </authorList>
    </citation>
    <scope>NUCLEOTIDE SEQUENCE</scope>
    <source>
        <strain evidence="2">Yekat-76</strain>
    </source>
</reference>
<dbReference type="Proteomes" id="UP000291995">
    <property type="component" value="Chromosome"/>
</dbReference>
<dbReference type="RefSeq" id="WP_025443922.1">
    <property type="nucleotide sequence ID" value="NZ_AP024371.1"/>
</dbReference>
<gene>
    <name evidence="1" type="ORF">CNO13_03255</name>
    <name evidence="2" type="ORF">EZU67_03250</name>
</gene>
<protein>
    <submittedName>
        <fullName evidence="2">Uncharacterized protein</fullName>
    </submittedName>
</protein>
<organism evidence="2 4">
    <name type="scientific">Borrelia miyamotoi</name>
    <dbReference type="NCBI Taxonomy" id="47466"/>
    <lineage>
        <taxon>Bacteria</taxon>
        <taxon>Pseudomonadati</taxon>
        <taxon>Spirochaetota</taxon>
        <taxon>Spirochaetia</taxon>
        <taxon>Spirochaetales</taxon>
        <taxon>Borreliaceae</taxon>
        <taxon>Borrelia</taxon>
    </lineage>
</organism>
<evidence type="ECO:0000313" key="2">
    <source>
        <dbReference type="EMBL" id="QBK62370.1"/>
    </source>
</evidence>
<evidence type="ECO:0000313" key="3">
    <source>
        <dbReference type="Proteomes" id="UP000230633"/>
    </source>
</evidence>
<accession>A0AAP8YWX3</accession>
<dbReference type="EMBL" id="CP024333">
    <property type="protein sequence ID" value="ATQ16392.1"/>
    <property type="molecule type" value="Genomic_DNA"/>
</dbReference>
<dbReference type="AlphaFoldDB" id="A0AAP8YWX3"/>